<evidence type="ECO:0000313" key="6">
    <source>
        <dbReference type="EMBL" id="CAC5423260.1"/>
    </source>
</evidence>
<dbReference type="SUPFAM" id="SSF53649">
    <property type="entry name" value="Alkaline phosphatase-like"/>
    <property type="match status" value="1"/>
</dbReference>
<dbReference type="Pfam" id="PF00884">
    <property type="entry name" value="Sulfatase"/>
    <property type="match status" value="1"/>
</dbReference>
<organism evidence="6 7">
    <name type="scientific">Mytilus coruscus</name>
    <name type="common">Sea mussel</name>
    <dbReference type="NCBI Taxonomy" id="42192"/>
    <lineage>
        <taxon>Eukaryota</taxon>
        <taxon>Metazoa</taxon>
        <taxon>Spiralia</taxon>
        <taxon>Lophotrochozoa</taxon>
        <taxon>Mollusca</taxon>
        <taxon>Bivalvia</taxon>
        <taxon>Autobranchia</taxon>
        <taxon>Pteriomorphia</taxon>
        <taxon>Mytilida</taxon>
        <taxon>Mytiloidea</taxon>
        <taxon>Mytilidae</taxon>
        <taxon>Mytilinae</taxon>
        <taxon>Mytilus</taxon>
    </lineage>
</organism>
<keyword evidence="3" id="KW-0479">Metal-binding</keyword>
<evidence type="ECO:0000313" key="7">
    <source>
        <dbReference type="Proteomes" id="UP000507470"/>
    </source>
</evidence>
<feature type="domain" description="Sulfatase N-terminal" evidence="5">
    <location>
        <begin position="57"/>
        <end position="201"/>
    </location>
</feature>
<name>A0A6J8ES00_MYTCO</name>
<dbReference type="AlphaFoldDB" id="A0A6J8ES00"/>
<evidence type="ECO:0000256" key="4">
    <source>
        <dbReference type="ARBA" id="ARBA00022801"/>
    </source>
</evidence>
<dbReference type="GO" id="GO:0004423">
    <property type="term" value="F:iduronate-2-sulfatase activity"/>
    <property type="evidence" value="ECO:0007669"/>
    <property type="project" value="UniProtKB-EC"/>
</dbReference>
<dbReference type="InterPro" id="IPR000917">
    <property type="entry name" value="Sulfatase_N"/>
</dbReference>
<dbReference type="PANTHER" id="PTHR45953:SF1">
    <property type="entry name" value="IDURONATE 2-SULFATASE"/>
    <property type="match status" value="1"/>
</dbReference>
<evidence type="ECO:0000259" key="5">
    <source>
        <dbReference type="Pfam" id="PF00884"/>
    </source>
</evidence>
<comment type="similarity">
    <text evidence="2">Belongs to the sulfatase family.</text>
</comment>
<dbReference type="Gene3D" id="3.40.720.10">
    <property type="entry name" value="Alkaline Phosphatase, subunit A"/>
    <property type="match status" value="1"/>
</dbReference>
<dbReference type="InterPro" id="IPR017850">
    <property type="entry name" value="Alkaline_phosphatase_core_sf"/>
</dbReference>
<sequence>MVPVRSVPPYYPSTQQQYKMAKVGTTHHPSTQYKMAKVSPNHYPSTQQYKMAKVCPGPDGKLYMNIVCPVDVTAMPEKTLPDLQSTQHALQIMQNVSRFPVQPFFLAVGYHKPHIPLKYPKEYLNLYPLDKIHLAPDPSLPPKLPLVAWNPWANLRERDDVKMLNVSFPYGPLPKHYQLLVRQSYYAATSYMDDQVGQLLKD</sequence>
<dbReference type="GO" id="GO:0005737">
    <property type="term" value="C:cytoplasm"/>
    <property type="evidence" value="ECO:0007669"/>
    <property type="project" value="TreeGrafter"/>
</dbReference>
<dbReference type="OrthoDB" id="96314at2759"/>
<accession>A0A6J8ES00</accession>
<dbReference type="EC" id="3.1.6.13" evidence="6"/>
<keyword evidence="4 6" id="KW-0378">Hydrolase</keyword>
<dbReference type="PANTHER" id="PTHR45953">
    <property type="entry name" value="IDURONATE 2-SULFATASE"/>
    <property type="match status" value="1"/>
</dbReference>
<keyword evidence="7" id="KW-1185">Reference proteome</keyword>
<evidence type="ECO:0000256" key="3">
    <source>
        <dbReference type="ARBA" id="ARBA00022723"/>
    </source>
</evidence>
<dbReference type="EMBL" id="CACVKT020009755">
    <property type="protein sequence ID" value="CAC5423260.1"/>
    <property type="molecule type" value="Genomic_DNA"/>
</dbReference>
<protein>
    <submittedName>
        <fullName evidence="6">IDS</fullName>
        <ecNumber evidence="6">3.1.6.13</ecNumber>
    </submittedName>
</protein>
<evidence type="ECO:0000256" key="2">
    <source>
        <dbReference type="ARBA" id="ARBA00008779"/>
    </source>
</evidence>
<reference evidence="6 7" key="1">
    <citation type="submission" date="2020-06" db="EMBL/GenBank/DDBJ databases">
        <authorList>
            <person name="Li R."/>
            <person name="Bekaert M."/>
        </authorList>
    </citation>
    <scope>NUCLEOTIDE SEQUENCE [LARGE SCALE GENOMIC DNA]</scope>
    <source>
        <strain evidence="7">wild</strain>
    </source>
</reference>
<gene>
    <name evidence="6" type="ORF">MCOR_55249</name>
</gene>
<dbReference type="Proteomes" id="UP000507470">
    <property type="component" value="Unassembled WGS sequence"/>
</dbReference>
<evidence type="ECO:0000256" key="1">
    <source>
        <dbReference type="ARBA" id="ARBA00001913"/>
    </source>
</evidence>
<comment type="cofactor">
    <cofactor evidence="1">
        <name>Ca(2+)</name>
        <dbReference type="ChEBI" id="CHEBI:29108"/>
    </cofactor>
</comment>
<dbReference type="GO" id="GO:0046872">
    <property type="term" value="F:metal ion binding"/>
    <property type="evidence" value="ECO:0007669"/>
    <property type="project" value="UniProtKB-KW"/>
</dbReference>
<proteinExistence type="inferred from homology"/>